<protein>
    <submittedName>
        <fullName evidence="5">Plasminogen</fullName>
    </submittedName>
</protein>
<keyword evidence="6" id="KW-1185">Reference proteome</keyword>
<dbReference type="Pfam" id="PF00051">
    <property type="entry name" value="Kringle"/>
    <property type="match status" value="1"/>
</dbReference>
<evidence type="ECO:0000313" key="6">
    <source>
        <dbReference type="Proteomes" id="UP000242188"/>
    </source>
</evidence>
<dbReference type="InterPro" id="IPR000001">
    <property type="entry name" value="Kringle"/>
</dbReference>
<gene>
    <name evidence="5" type="ORF">KP79_PYT20497</name>
</gene>
<dbReference type="SMART" id="SM00130">
    <property type="entry name" value="KR"/>
    <property type="match status" value="1"/>
</dbReference>
<dbReference type="InterPro" id="IPR038178">
    <property type="entry name" value="Kringle_sf"/>
</dbReference>
<dbReference type="InterPro" id="IPR013806">
    <property type="entry name" value="Kringle-like"/>
</dbReference>
<evidence type="ECO:0000256" key="1">
    <source>
        <dbReference type="ARBA" id="ARBA00022572"/>
    </source>
</evidence>
<evidence type="ECO:0000259" key="4">
    <source>
        <dbReference type="PROSITE" id="PS50070"/>
    </source>
</evidence>
<dbReference type="EMBL" id="NEDP02004782">
    <property type="protein sequence ID" value="OWF44417.1"/>
    <property type="molecule type" value="Genomic_DNA"/>
</dbReference>
<keyword evidence="1 3" id="KW-0420">Kringle</keyword>
<dbReference type="PANTHER" id="PTHR24261">
    <property type="entry name" value="PLASMINOGEN-RELATED"/>
    <property type="match status" value="1"/>
</dbReference>
<dbReference type="InterPro" id="IPR050759">
    <property type="entry name" value="Serine_protease_kringle"/>
</dbReference>
<dbReference type="PANTHER" id="PTHR24261:SF7">
    <property type="entry name" value="KRINGLE DOMAIN-CONTAINING PROTEIN"/>
    <property type="match status" value="1"/>
</dbReference>
<comment type="caution">
    <text evidence="3">Lacks conserved residue(s) required for the propagation of feature annotation.</text>
</comment>
<sequence>MARYRCTSFNGQPVFDSCPVVKCDGLRASTTTPTSCSVKDVFNSSLSRYEGGVTCTKGGVTCQRWDSNYPHAVLFFSGRSDLGNRCQFEGELHPWCYTTDPALRWDYCPVEEKGCEDPPPMLTPSTNTAVETNIVWPYHASISFAWYRCTSLRADEPVTSCPVTRCDRDLKWLEATVSCSGKSCFIVLLSDFFIKMQHDYSILQQNCDKPKRVASPPSIKFQ</sequence>
<evidence type="ECO:0000256" key="3">
    <source>
        <dbReference type="PROSITE-ProRule" id="PRU00121"/>
    </source>
</evidence>
<dbReference type="SUPFAM" id="SSF57440">
    <property type="entry name" value="Kringle-like"/>
    <property type="match status" value="1"/>
</dbReference>
<name>A0A210Q6P7_MIZYE</name>
<dbReference type="GO" id="GO:0004175">
    <property type="term" value="F:endopeptidase activity"/>
    <property type="evidence" value="ECO:0007669"/>
    <property type="project" value="TreeGrafter"/>
</dbReference>
<organism evidence="5 6">
    <name type="scientific">Mizuhopecten yessoensis</name>
    <name type="common">Japanese scallop</name>
    <name type="synonym">Patinopecten yessoensis</name>
    <dbReference type="NCBI Taxonomy" id="6573"/>
    <lineage>
        <taxon>Eukaryota</taxon>
        <taxon>Metazoa</taxon>
        <taxon>Spiralia</taxon>
        <taxon>Lophotrochozoa</taxon>
        <taxon>Mollusca</taxon>
        <taxon>Bivalvia</taxon>
        <taxon>Autobranchia</taxon>
        <taxon>Pteriomorphia</taxon>
        <taxon>Pectinida</taxon>
        <taxon>Pectinoidea</taxon>
        <taxon>Pectinidae</taxon>
        <taxon>Mizuhopecten</taxon>
    </lineage>
</organism>
<dbReference type="AlphaFoldDB" id="A0A210Q6P7"/>
<dbReference type="Proteomes" id="UP000242188">
    <property type="component" value="Unassembled WGS sequence"/>
</dbReference>
<keyword evidence="2" id="KW-1015">Disulfide bond</keyword>
<evidence type="ECO:0000313" key="5">
    <source>
        <dbReference type="EMBL" id="OWF44417.1"/>
    </source>
</evidence>
<dbReference type="OrthoDB" id="6134085at2759"/>
<feature type="domain" description="Kringle" evidence="4">
    <location>
        <begin position="40"/>
        <end position="115"/>
    </location>
</feature>
<dbReference type="PROSITE" id="PS50070">
    <property type="entry name" value="KRINGLE_2"/>
    <property type="match status" value="1"/>
</dbReference>
<dbReference type="STRING" id="6573.A0A210Q6P7"/>
<dbReference type="GO" id="GO:0005102">
    <property type="term" value="F:signaling receptor binding"/>
    <property type="evidence" value="ECO:0007669"/>
    <property type="project" value="TreeGrafter"/>
</dbReference>
<accession>A0A210Q6P7</accession>
<proteinExistence type="predicted"/>
<dbReference type="Gene3D" id="2.40.20.10">
    <property type="entry name" value="Plasminogen Kringle 4"/>
    <property type="match status" value="1"/>
</dbReference>
<comment type="caution">
    <text evidence="5">The sequence shown here is derived from an EMBL/GenBank/DDBJ whole genome shotgun (WGS) entry which is preliminary data.</text>
</comment>
<evidence type="ECO:0000256" key="2">
    <source>
        <dbReference type="ARBA" id="ARBA00023157"/>
    </source>
</evidence>
<reference evidence="5 6" key="1">
    <citation type="journal article" date="2017" name="Nat. Ecol. Evol.">
        <title>Scallop genome provides insights into evolution of bilaterian karyotype and development.</title>
        <authorList>
            <person name="Wang S."/>
            <person name="Zhang J."/>
            <person name="Jiao W."/>
            <person name="Li J."/>
            <person name="Xun X."/>
            <person name="Sun Y."/>
            <person name="Guo X."/>
            <person name="Huan P."/>
            <person name="Dong B."/>
            <person name="Zhang L."/>
            <person name="Hu X."/>
            <person name="Sun X."/>
            <person name="Wang J."/>
            <person name="Zhao C."/>
            <person name="Wang Y."/>
            <person name="Wang D."/>
            <person name="Huang X."/>
            <person name="Wang R."/>
            <person name="Lv J."/>
            <person name="Li Y."/>
            <person name="Zhang Z."/>
            <person name="Liu B."/>
            <person name="Lu W."/>
            <person name="Hui Y."/>
            <person name="Liang J."/>
            <person name="Zhou Z."/>
            <person name="Hou R."/>
            <person name="Li X."/>
            <person name="Liu Y."/>
            <person name="Li H."/>
            <person name="Ning X."/>
            <person name="Lin Y."/>
            <person name="Zhao L."/>
            <person name="Xing Q."/>
            <person name="Dou J."/>
            <person name="Li Y."/>
            <person name="Mao J."/>
            <person name="Guo H."/>
            <person name="Dou H."/>
            <person name="Li T."/>
            <person name="Mu C."/>
            <person name="Jiang W."/>
            <person name="Fu Q."/>
            <person name="Fu X."/>
            <person name="Miao Y."/>
            <person name="Liu J."/>
            <person name="Yu Q."/>
            <person name="Li R."/>
            <person name="Liao H."/>
            <person name="Li X."/>
            <person name="Kong Y."/>
            <person name="Jiang Z."/>
            <person name="Chourrout D."/>
            <person name="Li R."/>
            <person name="Bao Z."/>
        </authorList>
    </citation>
    <scope>NUCLEOTIDE SEQUENCE [LARGE SCALE GENOMIC DNA]</scope>
    <source>
        <strain evidence="5 6">PY_sf001</strain>
    </source>
</reference>
<dbReference type="GO" id="GO:0005615">
    <property type="term" value="C:extracellular space"/>
    <property type="evidence" value="ECO:0007669"/>
    <property type="project" value="TreeGrafter"/>
</dbReference>